<evidence type="ECO:0000313" key="1">
    <source>
        <dbReference type="EMBL" id="MBB5622341.1"/>
    </source>
</evidence>
<dbReference type="AlphaFoldDB" id="A0A7W9DKL5"/>
<dbReference type="EMBL" id="JACHCF010000008">
    <property type="protein sequence ID" value="MBB5622341.1"/>
    <property type="molecule type" value="Genomic_DNA"/>
</dbReference>
<dbReference type="RefSeq" id="WP_183868270.1">
    <property type="nucleotide sequence ID" value="NZ_JACHCF010000008.1"/>
</dbReference>
<organism evidence="1 2">
    <name type="scientific">Pedobacter cryoconitis</name>
    <dbReference type="NCBI Taxonomy" id="188932"/>
    <lineage>
        <taxon>Bacteria</taxon>
        <taxon>Pseudomonadati</taxon>
        <taxon>Bacteroidota</taxon>
        <taxon>Sphingobacteriia</taxon>
        <taxon>Sphingobacteriales</taxon>
        <taxon>Sphingobacteriaceae</taxon>
        <taxon>Pedobacter</taxon>
    </lineage>
</organism>
<accession>A0A7W9DKL5</accession>
<evidence type="ECO:0000313" key="2">
    <source>
        <dbReference type="Proteomes" id="UP000537718"/>
    </source>
</evidence>
<sequence>MKRFIKRVIFFIFPIVLLGFSSDILLKSIPNDYAYKKRYLDKNAKNIEVLLLGNSHVYYGIDPTYIKKPAFNAAHISQSLNYDLEILKKYNKSLVNLKYIVIPVDYFSLYSTLETGAEKWRVKNYSIYYDINPGHDLLNDSEIINMKLSVNLSRLKNHYLAKKSEITCSESGWGLTYASKDSKNLEETGRVASARHTITIDDSLIYRKNIEVINQIIEISRTKNVSVIFISCPAYKTYTSRLNQSQLRNTVNTIDEFVRKNTDTKYFNLLNDQSFVAEDFFDADHLNEIGAKKLSLKIDRLLNN</sequence>
<comment type="caution">
    <text evidence="1">The sequence shown here is derived from an EMBL/GenBank/DDBJ whole genome shotgun (WGS) entry which is preliminary data.</text>
</comment>
<name>A0A7W9DKL5_9SPHI</name>
<dbReference type="InterPro" id="IPR011468">
    <property type="entry name" value="DUF1574"/>
</dbReference>
<evidence type="ECO:0008006" key="3">
    <source>
        <dbReference type="Google" id="ProtNLM"/>
    </source>
</evidence>
<gene>
    <name evidence="1" type="ORF">HDE69_003416</name>
</gene>
<dbReference type="Pfam" id="PF07611">
    <property type="entry name" value="DUF1574"/>
    <property type="match status" value="1"/>
</dbReference>
<protein>
    <recommendedName>
        <fullName evidence="3">SGNH/GDSL hydrolase family protein</fullName>
    </recommendedName>
</protein>
<dbReference type="Proteomes" id="UP000537718">
    <property type="component" value="Unassembled WGS sequence"/>
</dbReference>
<reference evidence="1 2" key="1">
    <citation type="submission" date="2020-08" db="EMBL/GenBank/DDBJ databases">
        <title>Genomic Encyclopedia of Type Strains, Phase IV (KMG-V): Genome sequencing to study the core and pangenomes of soil and plant-associated prokaryotes.</title>
        <authorList>
            <person name="Whitman W."/>
        </authorList>
    </citation>
    <scope>NUCLEOTIDE SEQUENCE [LARGE SCALE GENOMIC DNA]</scope>
    <source>
        <strain evidence="1 2">MP7CTX6</strain>
    </source>
</reference>
<proteinExistence type="predicted"/>